<proteinExistence type="predicted"/>
<reference evidence="2 3" key="1">
    <citation type="submission" date="2019-08" db="EMBL/GenBank/DDBJ databases">
        <title>Archangium and Cystobacter genomes.</title>
        <authorList>
            <person name="Chen I.-C.K."/>
            <person name="Wielgoss S."/>
        </authorList>
    </citation>
    <scope>NUCLEOTIDE SEQUENCE [LARGE SCALE GENOMIC DNA]</scope>
    <source>
        <strain evidence="2 3">Cbm 6</strain>
    </source>
</reference>
<evidence type="ECO:0000313" key="2">
    <source>
        <dbReference type="EMBL" id="WNG48421.1"/>
    </source>
</evidence>
<evidence type="ECO:0000256" key="1">
    <source>
        <dbReference type="SAM" id="MobiDB-lite"/>
    </source>
</evidence>
<evidence type="ECO:0000313" key="3">
    <source>
        <dbReference type="Proteomes" id="UP001611383"/>
    </source>
</evidence>
<dbReference type="Proteomes" id="UP001611383">
    <property type="component" value="Chromosome"/>
</dbReference>
<name>A0ABY9WZ60_9BACT</name>
<feature type="compositionally biased region" description="Low complexity" evidence="1">
    <location>
        <begin position="1"/>
        <end position="12"/>
    </location>
</feature>
<protein>
    <submittedName>
        <fullName evidence="2">Uncharacterized protein</fullName>
    </submittedName>
</protein>
<keyword evidence="3" id="KW-1185">Reference proteome</keyword>
<feature type="region of interest" description="Disordered" evidence="1">
    <location>
        <begin position="1"/>
        <end position="36"/>
    </location>
</feature>
<accession>A0ABY9WZ60</accession>
<sequence length="65" mass="7237">MPRRASSSATSGARRRDTFQGSDLEPDGSPRPNGSFELRRVSRVTQHAHDFHRKVETQISGKLSS</sequence>
<dbReference type="RefSeq" id="WP_395805917.1">
    <property type="nucleotide sequence ID" value="NZ_CP043494.1"/>
</dbReference>
<gene>
    <name evidence="2" type="ORF">F0U60_33085</name>
</gene>
<organism evidence="2 3">
    <name type="scientific">Archangium minus</name>
    <dbReference type="NCBI Taxonomy" id="83450"/>
    <lineage>
        <taxon>Bacteria</taxon>
        <taxon>Pseudomonadati</taxon>
        <taxon>Myxococcota</taxon>
        <taxon>Myxococcia</taxon>
        <taxon>Myxococcales</taxon>
        <taxon>Cystobacterineae</taxon>
        <taxon>Archangiaceae</taxon>
        <taxon>Archangium</taxon>
    </lineage>
</organism>
<dbReference type="EMBL" id="CP043494">
    <property type="protein sequence ID" value="WNG48421.1"/>
    <property type="molecule type" value="Genomic_DNA"/>
</dbReference>